<dbReference type="PANTHER" id="PTHR34605:SF3">
    <property type="entry name" value="P CELL-TYPE AGGLUTINATION PROTEIN MAP4-LIKE-RELATED"/>
    <property type="match status" value="1"/>
</dbReference>
<dbReference type="Proteomes" id="UP001195769">
    <property type="component" value="Unassembled WGS sequence"/>
</dbReference>
<keyword evidence="2" id="KW-1185">Reference proteome</keyword>
<dbReference type="EMBL" id="JABBWK010000117">
    <property type="protein sequence ID" value="KAG1891934.1"/>
    <property type="molecule type" value="Genomic_DNA"/>
</dbReference>
<feature type="non-terminal residue" evidence="1">
    <location>
        <position position="1"/>
    </location>
</feature>
<comment type="caution">
    <text evidence="1">The sequence shown here is derived from an EMBL/GenBank/DDBJ whole genome shotgun (WGS) entry which is preliminary data.</text>
</comment>
<proteinExistence type="predicted"/>
<dbReference type="AlphaFoldDB" id="A0AAD4DTF4"/>
<evidence type="ECO:0000313" key="2">
    <source>
        <dbReference type="Proteomes" id="UP001195769"/>
    </source>
</evidence>
<evidence type="ECO:0000313" key="1">
    <source>
        <dbReference type="EMBL" id="KAG1891934.1"/>
    </source>
</evidence>
<reference evidence="1" key="1">
    <citation type="journal article" date="2020" name="New Phytol.">
        <title>Comparative genomics reveals dynamic genome evolution in host specialist ectomycorrhizal fungi.</title>
        <authorList>
            <person name="Lofgren L.A."/>
            <person name="Nguyen N.H."/>
            <person name="Vilgalys R."/>
            <person name="Ruytinx J."/>
            <person name="Liao H.L."/>
            <person name="Branco S."/>
            <person name="Kuo A."/>
            <person name="LaButti K."/>
            <person name="Lipzen A."/>
            <person name="Andreopoulos W."/>
            <person name="Pangilinan J."/>
            <person name="Riley R."/>
            <person name="Hundley H."/>
            <person name="Na H."/>
            <person name="Barry K."/>
            <person name="Grigoriev I.V."/>
            <person name="Stajich J.E."/>
            <person name="Kennedy P.G."/>
        </authorList>
    </citation>
    <scope>NUCLEOTIDE SEQUENCE</scope>
    <source>
        <strain evidence="1">FC203</strain>
    </source>
</reference>
<gene>
    <name evidence="1" type="ORF">F5891DRAFT_963910</name>
</gene>
<organism evidence="1 2">
    <name type="scientific">Suillus fuscotomentosus</name>
    <dbReference type="NCBI Taxonomy" id="1912939"/>
    <lineage>
        <taxon>Eukaryota</taxon>
        <taxon>Fungi</taxon>
        <taxon>Dikarya</taxon>
        <taxon>Basidiomycota</taxon>
        <taxon>Agaricomycotina</taxon>
        <taxon>Agaricomycetes</taxon>
        <taxon>Agaricomycetidae</taxon>
        <taxon>Boletales</taxon>
        <taxon>Suillineae</taxon>
        <taxon>Suillaceae</taxon>
        <taxon>Suillus</taxon>
    </lineage>
</organism>
<accession>A0AAD4DTF4</accession>
<dbReference type="InterPro" id="IPR052925">
    <property type="entry name" value="Phage_Integrase-like_Recomb"/>
</dbReference>
<sequence>ANERLFLWRGPNVPPPAMIAHPIIEHLASVASRASLCDTMSYGSGLCKFHLFCDIFSIPESDRLPASFELLHFACTVIPFEPVSIGIARKYLAAVCAWHITQGWHPPLSEDDHARINWSLHGSDNLLGARCKPLCPPVTINMLHALKATLNLSDSFDACVWAMESCAFFGMMCFGEVSVESRTAFNPVKHITCKDVFLGMGLVGKAYARLDLPSAKMARPGEIQSIFLVSQGALCPITVLHNLASVVPALQEDPLFSWRDKLGDIRPMVTQHALERINCIIAAWGWGTTFRHSFHIGGASFYLAQKVDPEIMRLAGRWHLLAYEMYIRTFEQIASQHLSIIPS</sequence>
<protein>
    <submittedName>
        <fullName evidence="1">Uncharacterized protein</fullName>
    </submittedName>
</protein>
<dbReference type="PANTHER" id="PTHR34605">
    <property type="entry name" value="PHAGE_INTEGRASE DOMAIN-CONTAINING PROTEIN"/>
    <property type="match status" value="1"/>
</dbReference>
<name>A0AAD4DTF4_9AGAM</name>
<dbReference type="RefSeq" id="XP_041218410.1">
    <property type="nucleotide sequence ID" value="XM_041376055.1"/>
</dbReference>
<dbReference type="GeneID" id="64670353"/>